<keyword evidence="1" id="KW-0175">Coiled coil</keyword>
<protein>
    <recommendedName>
        <fullName evidence="6">M96 mating-specific protein family</fullName>
    </recommendedName>
</protein>
<feature type="compositionally biased region" description="Polar residues" evidence="2">
    <location>
        <begin position="47"/>
        <end position="57"/>
    </location>
</feature>
<dbReference type="Proteomes" id="UP000602510">
    <property type="component" value="Unassembled WGS sequence"/>
</dbReference>
<feature type="compositionally biased region" description="Basic and acidic residues" evidence="2">
    <location>
        <begin position="71"/>
        <end position="86"/>
    </location>
</feature>
<dbReference type="AlphaFoldDB" id="A0A833SPP8"/>
<feature type="coiled-coil region" evidence="1">
    <location>
        <begin position="93"/>
        <end position="120"/>
    </location>
</feature>
<reference evidence="3" key="1">
    <citation type="submission" date="2020-04" db="EMBL/GenBank/DDBJ databases">
        <title>Hybrid Assembly of Korean Phytophthora infestans isolates.</title>
        <authorList>
            <person name="Prokchorchik M."/>
            <person name="Lee Y."/>
            <person name="Seo J."/>
            <person name="Cho J.-H."/>
            <person name="Park Y.-E."/>
            <person name="Jang D.-C."/>
            <person name="Im J.-S."/>
            <person name="Choi J.-G."/>
            <person name="Park H.-J."/>
            <person name="Lee G.-B."/>
            <person name="Lee Y.-G."/>
            <person name="Hong S.-Y."/>
            <person name="Cho K."/>
            <person name="Sohn K.H."/>
        </authorList>
    </citation>
    <scope>NUCLEOTIDE SEQUENCE</scope>
    <source>
        <strain evidence="3">KR_1_A1</strain>
        <strain evidence="4">KR_2_A2</strain>
    </source>
</reference>
<proteinExistence type="predicted"/>
<organism evidence="3 5">
    <name type="scientific">Phytophthora infestans</name>
    <name type="common">Potato late blight agent</name>
    <name type="synonym">Botrytis infestans</name>
    <dbReference type="NCBI Taxonomy" id="4787"/>
    <lineage>
        <taxon>Eukaryota</taxon>
        <taxon>Sar</taxon>
        <taxon>Stramenopiles</taxon>
        <taxon>Oomycota</taxon>
        <taxon>Peronosporomycetes</taxon>
        <taxon>Peronosporales</taxon>
        <taxon>Peronosporaceae</taxon>
        <taxon>Phytophthora</taxon>
    </lineage>
</organism>
<dbReference type="EMBL" id="WSZM01000331">
    <property type="protein sequence ID" value="KAF4035068.1"/>
    <property type="molecule type" value="Genomic_DNA"/>
</dbReference>
<comment type="caution">
    <text evidence="3">The sequence shown here is derived from an EMBL/GenBank/DDBJ whole genome shotgun (WGS) entry which is preliminary data.</text>
</comment>
<dbReference type="Proteomes" id="UP000704712">
    <property type="component" value="Unassembled WGS sequence"/>
</dbReference>
<sequence>MYAGYRYSGEIYVPINQTHAFEVELNVDEDGDFDLSGDTETQHDSDMTSNDLTSSPHHNTKRKRSRKRSTSKNERSSKPTLRDNETKRRRVYRQRLKRERDSLQHQVTVMTNQVARLTQRLIKTTSETNMVSSASTWKALARYQLDKRQQASEVQSRLVTAVSAQASLIQELKVIVLNHLDISPVVDERVLNAPVVNGRKDEILFGTQLSELDANYARTAAVLRAGGVDTMSVGLTKSTFKNSSDGRVSYFQYRGKIHSSLSLKQACKNFWTLAHIRHRRQDRKVYDRAHELDNTFAVKFRTAVQLLSGSVSLLQRLTVRRFVADDHMVLVWKVFVEGEGAYSGMHANDSGWCRLRPKSNVPEGGTIMELCVHQAPMHFGLNPIGDEEANFHEAVVKVSKENEEKLLTGMELQSLVVGNPKFGTICFKRRCRPTKGIMHISPTSLIKSSPDSSPTYSS</sequence>
<evidence type="ECO:0000256" key="1">
    <source>
        <dbReference type="SAM" id="Coils"/>
    </source>
</evidence>
<feature type="region of interest" description="Disordered" evidence="2">
    <location>
        <begin position="31"/>
        <end position="90"/>
    </location>
</feature>
<dbReference type="EMBL" id="JAACNO010002256">
    <property type="protein sequence ID" value="KAF4134767.1"/>
    <property type="molecule type" value="Genomic_DNA"/>
</dbReference>
<keyword evidence="5" id="KW-1185">Reference proteome</keyword>
<gene>
    <name evidence="3" type="ORF">GN244_ATG12836</name>
    <name evidence="4" type="ORF">GN958_ATG16023</name>
</gene>
<evidence type="ECO:0000313" key="4">
    <source>
        <dbReference type="EMBL" id="KAF4134767.1"/>
    </source>
</evidence>
<accession>A0A833SPP8</accession>
<evidence type="ECO:0008006" key="6">
    <source>
        <dbReference type="Google" id="ProtNLM"/>
    </source>
</evidence>
<name>A0A833SPP8_PHYIN</name>
<evidence type="ECO:0000256" key="2">
    <source>
        <dbReference type="SAM" id="MobiDB-lite"/>
    </source>
</evidence>
<evidence type="ECO:0000313" key="5">
    <source>
        <dbReference type="Proteomes" id="UP000602510"/>
    </source>
</evidence>
<evidence type="ECO:0000313" key="3">
    <source>
        <dbReference type="EMBL" id="KAF4035068.1"/>
    </source>
</evidence>
<feature type="compositionally biased region" description="Basic residues" evidence="2">
    <location>
        <begin position="58"/>
        <end position="70"/>
    </location>
</feature>